<dbReference type="CDD" id="cd01647">
    <property type="entry name" value="RT_LTR"/>
    <property type="match status" value="1"/>
</dbReference>
<dbReference type="Pfam" id="PF00078">
    <property type="entry name" value="RVT_1"/>
    <property type="match status" value="1"/>
</dbReference>
<dbReference type="InterPro" id="IPR021109">
    <property type="entry name" value="Peptidase_aspartic_dom_sf"/>
</dbReference>
<feature type="region of interest" description="Disordered" evidence="2">
    <location>
        <begin position="283"/>
        <end position="315"/>
    </location>
</feature>
<feature type="domain" description="G-patch" evidence="3">
    <location>
        <begin position="760"/>
        <end position="806"/>
    </location>
</feature>
<dbReference type="InterPro" id="IPR002110">
    <property type="entry name" value="Ankyrin_rpt"/>
</dbReference>
<dbReference type="Pfam" id="PF01585">
    <property type="entry name" value="G-patch"/>
    <property type="match status" value="1"/>
</dbReference>
<dbReference type="PANTHER" id="PTHR32108:SF9">
    <property type="entry name" value="REVERSE TRANSCRIPTASE RNASE H-LIKE DOMAIN-CONTAINING PROTEIN"/>
    <property type="match status" value="1"/>
</dbReference>
<evidence type="ECO:0000256" key="1">
    <source>
        <dbReference type="PROSITE-ProRule" id="PRU00023"/>
    </source>
</evidence>
<sequence length="1384" mass="157889">MPYGENTNAEDQLECQRQEQGENFGGGQTQGQRTTPRTTVYYHLPQNPSMTVAPLPVSNEKLSSLEERLRVIEGTGSHGLDATDLCLVPDIILPTDFKVPKFKKYKGSSCPRVHLAMYCRKMASFIHQDKILVHCFQDSLTGAALSWYVNLDSGHVKTWRDLAEAFIRQYKYNEDMTPDRSRLQNMSKKESKGFKDYAQRWRELAAQVQPPLSEKEMVTMFIDTLPSPFYDKAIGSVATNFADLVTIGERIESSIKRGKFAQTPTNMGFAKKTMGQNKIILSKSEATTSVDPTPTPNNREGLSNTPNNRSGGRNRVFTPIHMSYTALLPKLLQNNLIAVLPLKPLEPPYPRSYNPNAKCEYHAGAIGHSTERCWSFKHKVQDLIDAGWLGFEENEPNVSTNPLPTHGGQTINTLSHEVRSPEREKTNPIMAGEPIYKDNHAVPWQYDPCTEETSVEIVKDETSKEVINIAEAIGGITRSGRIYSPETLKKSPTPEKIIEASKGKKAKEFLKLIRYSEYELLEQMNKTPARISLLSLLLNSEGHRNLLLKVLKEAHVAQDISMEKFGGMVNNLTSKRCLTFSEEEVPEEGRRHNQPLHISVKCEEYMIARVLIDNGSSLNVLPKTTLDKLCSIDSQLRDNSVVVRAFDDTRREVIGEIILPIYVGPMMFDVVFQVMDICPAYSCLLGRPWIHAAGAVPSSLHQKVKFIINHQLISVMGEKELVISTPTLEEHIEGEEEALETSFKALEIANSENISSTPNTEKLAIKMMIKEGYQPGKGLGLHLSGISTPIKIQENKGKTGLGYQGNDQGKYMGLFPNQFHLDQYFVSGEEIHQSKKGLTNWTAEELYDDDLFIITNNESSLNDNAIHINEDPSLTEESIKDDGVELKALVEIERQIEWEKPKFQPWAEELESINLGDEKEKKEVKVGKQMPRNLRIELIELLKEYSDIFAWSYHDMPGLNREIVEHKLPLLPNATPVRQQLRRMKPDVALKIKEEVEKQWNAGFLAVANYPRWYPYQKKDGKVRMCVDYRDLNRASPKDNFPLPHIDVLVDNTARHAFFSFMDGFSGYNQILMAEEDREKTTFITFWGTFCYKVMPFGLKNVGATYQRAMMTLFHDMMHKEIEVYVDDMIAKSTSPEQHLKDLKKLFARLRKYRLRLNSTKCTFGVKKGKLLGFIVNERGIEIDPDKVKAIREMPVPKTESEVRGFLGRINFISRFISQLTETCKCKKAFEKIKQYLENPPILVPAVQGKPLILYLTVLNESMGCMLGQQDETGKEHQRKEGNRKRHRNWLQCKKDMADHPKLAKLEGKKTNNHRRKIKHLGNSVSLVAFLFLWRKAKNNQLNVSFEGSHNRNHNYWGAKIKTKETIWKLSQDEELKTLESQFT</sequence>
<dbReference type="InterPro" id="IPR043128">
    <property type="entry name" value="Rev_trsase/Diguanyl_cyclase"/>
</dbReference>
<reference evidence="4" key="1">
    <citation type="submission" date="2018-05" db="EMBL/GenBank/DDBJ databases">
        <title>Draft genome of Mucuna pruriens seed.</title>
        <authorList>
            <person name="Nnadi N.E."/>
            <person name="Vos R."/>
            <person name="Hasami M.H."/>
            <person name="Devisetty U.K."/>
            <person name="Aguiy J.C."/>
        </authorList>
    </citation>
    <scope>NUCLEOTIDE SEQUENCE [LARGE SCALE GENOMIC DNA]</scope>
    <source>
        <strain evidence="4">JCA_2017</strain>
    </source>
</reference>
<dbReference type="InterPro" id="IPR000477">
    <property type="entry name" value="RT_dom"/>
</dbReference>
<dbReference type="EMBL" id="QJKJ01005449">
    <property type="protein sequence ID" value="RDX90230.1"/>
    <property type="molecule type" value="Genomic_DNA"/>
</dbReference>
<dbReference type="Gene3D" id="3.10.10.10">
    <property type="entry name" value="HIV Type 1 Reverse Transcriptase, subunit A, domain 1"/>
    <property type="match status" value="1"/>
</dbReference>
<comment type="caution">
    <text evidence="4">The sequence shown here is derived from an EMBL/GenBank/DDBJ whole genome shotgun (WGS) entry which is preliminary data.</text>
</comment>
<dbReference type="Proteomes" id="UP000257109">
    <property type="component" value="Unassembled WGS sequence"/>
</dbReference>
<evidence type="ECO:0000259" key="3">
    <source>
        <dbReference type="PROSITE" id="PS50174"/>
    </source>
</evidence>
<name>A0A371GI89_MUCPR</name>
<evidence type="ECO:0000256" key="2">
    <source>
        <dbReference type="SAM" id="MobiDB-lite"/>
    </source>
</evidence>
<accession>A0A371GI89</accession>
<dbReference type="GO" id="GO:0003676">
    <property type="term" value="F:nucleic acid binding"/>
    <property type="evidence" value="ECO:0007669"/>
    <property type="project" value="InterPro"/>
</dbReference>
<dbReference type="SUPFAM" id="SSF56672">
    <property type="entry name" value="DNA/RNA polymerases"/>
    <property type="match status" value="1"/>
</dbReference>
<dbReference type="SMART" id="SM00443">
    <property type="entry name" value="G_patch"/>
    <property type="match status" value="1"/>
</dbReference>
<dbReference type="Gene3D" id="2.40.70.10">
    <property type="entry name" value="Acid Proteases"/>
    <property type="match status" value="1"/>
</dbReference>
<dbReference type="CDD" id="cd00303">
    <property type="entry name" value="retropepsin_like"/>
    <property type="match status" value="1"/>
</dbReference>
<protein>
    <recommendedName>
        <fullName evidence="3">G-patch domain-containing protein</fullName>
    </recommendedName>
</protein>
<dbReference type="PROSITE" id="PS50174">
    <property type="entry name" value="G_PATCH"/>
    <property type="match status" value="1"/>
</dbReference>
<feature type="non-terminal residue" evidence="4">
    <location>
        <position position="1384"/>
    </location>
</feature>
<dbReference type="Gene3D" id="3.30.70.270">
    <property type="match status" value="2"/>
</dbReference>
<keyword evidence="1" id="KW-0040">ANK repeat</keyword>
<feature type="repeat" description="ANK" evidence="1">
    <location>
        <begin position="591"/>
        <end position="623"/>
    </location>
</feature>
<dbReference type="OrthoDB" id="1737355at2759"/>
<dbReference type="InterPro" id="IPR005162">
    <property type="entry name" value="Retrotrans_gag_dom"/>
</dbReference>
<dbReference type="PANTHER" id="PTHR32108">
    <property type="entry name" value="DNA-DIRECTED RNA POLYMERASE SUBUNIT ALPHA"/>
    <property type="match status" value="1"/>
</dbReference>
<feature type="non-terminal residue" evidence="4">
    <location>
        <position position="1"/>
    </location>
</feature>
<dbReference type="PROSITE" id="PS50088">
    <property type="entry name" value="ANK_REPEAT"/>
    <property type="match status" value="1"/>
</dbReference>
<gene>
    <name evidence="4" type="ORF">CR513_27928</name>
</gene>
<dbReference type="InterPro" id="IPR000467">
    <property type="entry name" value="G_patch_dom"/>
</dbReference>
<evidence type="ECO:0000313" key="4">
    <source>
        <dbReference type="EMBL" id="RDX90230.1"/>
    </source>
</evidence>
<dbReference type="Pfam" id="PF03732">
    <property type="entry name" value="Retrotrans_gag"/>
    <property type="match status" value="1"/>
</dbReference>
<evidence type="ECO:0000313" key="5">
    <source>
        <dbReference type="Proteomes" id="UP000257109"/>
    </source>
</evidence>
<dbReference type="InterPro" id="IPR043502">
    <property type="entry name" value="DNA/RNA_pol_sf"/>
</dbReference>
<keyword evidence="5" id="KW-1185">Reference proteome</keyword>
<proteinExistence type="predicted"/>
<organism evidence="4 5">
    <name type="scientific">Mucuna pruriens</name>
    <name type="common">Velvet bean</name>
    <name type="synonym">Dolichos pruriens</name>
    <dbReference type="NCBI Taxonomy" id="157652"/>
    <lineage>
        <taxon>Eukaryota</taxon>
        <taxon>Viridiplantae</taxon>
        <taxon>Streptophyta</taxon>
        <taxon>Embryophyta</taxon>
        <taxon>Tracheophyta</taxon>
        <taxon>Spermatophyta</taxon>
        <taxon>Magnoliopsida</taxon>
        <taxon>eudicotyledons</taxon>
        <taxon>Gunneridae</taxon>
        <taxon>Pentapetalae</taxon>
        <taxon>rosids</taxon>
        <taxon>fabids</taxon>
        <taxon>Fabales</taxon>
        <taxon>Fabaceae</taxon>
        <taxon>Papilionoideae</taxon>
        <taxon>50 kb inversion clade</taxon>
        <taxon>NPAAA clade</taxon>
        <taxon>indigoferoid/millettioid clade</taxon>
        <taxon>Phaseoleae</taxon>
        <taxon>Mucuna</taxon>
    </lineage>
</organism>
<feature type="compositionally biased region" description="Polar residues" evidence="2">
    <location>
        <begin position="284"/>
        <end position="311"/>
    </location>
</feature>